<dbReference type="InterPro" id="IPR026444">
    <property type="entry name" value="Secre_tail"/>
</dbReference>
<dbReference type="EMBL" id="BBNY01000053">
    <property type="protein sequence ID" value="GAL89783.1"/>
    <property type="molecule type" value="Genomic_DNA"/>
</dbReference>
<accession>A0A090VR67</accession>
<dbReference type="Proteomes" id="UP000030184">
    <property type="component" value="Unassembled WGS sequence"/>
</dbReference>
<dbReference type="Gene3D" id="2.80.10.50">
    <property type="match status" value="1"/>
</dbReference>
<dbReference type="Proteomes" id="UP000029641">
    <property type="component" value="Unassembled WGS sequence"/>
</dbReference>
<dbReference type="Pfam" id="PF18962">
    <property type="entry name" value="Por_Secre_tail"/>
    <property type="match status" value="1"/>
</dbReference>
<dbReference type="Gene3D" id="2.60.40.10">
    <property type="entry name" value="Immunoglobulins"/>
    <property type="match status" value="1"/>
</dbReference>
<dbReference type="RefSeq" id="WP_235420533.1">
    <property type="nucleotide sequence ID" value="NZ_BBNR01000008.1"/>
</dbReference>
<protein>
    <submittedName>
        <fullName evidence="5">Streptococcal hemagglutinin protein</fullName>
    </submittedName>
</protein>
<dbReference type="Pfam" id="PF15892">
    <property type="entry name" value="BNR_4"/>
    <property type="match status" value="1"/>
</dbReference>
<sequence>MSTILFLLFVPCSLLAQVTLEKEVKITDIALHFDGKKVSSDTAPNSLTGYDYAFGPQISAHGDCIFTYKHYVFMTWYKGGKENRNMMLTRYNTETGTKKTIEFPHKHTGWRNVWYIGESHNTIGIGVSPLDGTIHLLFDMHAYTRTRPSNGSLANDYFRYSYSKKNAADLPDEEFTIDQFVEDSGAGDYTHLSLNGVIDYDAFSEFTYPQFFLNTQGDLFFSMRKGSSSNGGYHFAKYDANTSTWSNFIKFADRNAKRFGEPYNWGMYGRLQFVGGKIAIGFQKRLGNTNDRYSHQNGFYFAYSDDQSGQTGWKNYKGESFTTPLRDADKILVYEPGDLVTTTQRNQVYMVGRFDWTITERGDVHLIGRVRDDENNITKNVHTFKKAGDTEFTTSTDFIGGNRLYTSGNNIYMIRLNSGRIYIEQSLGGTNNFRKVYEATSGKQFSHGRAYVSNGKLYYYMMEQSTGDQRPLYLHIIDLGIDDSPFQVSLISPVNNESYEVDKPLEISAEAFNNNGSVSKVEFIINNQVFEEDTTSPYTVNYTPDTEGTYAIKAIAYDENNATVSSQEINIEVFRRNVNDLSGDIYRLKNVATGKYLTSSGSSIITSDSGEGSDKEWQLVKAQVPGFDYYNIDSEVRGIIRFTGGASNPGLVSTNFGAPNTDVDKIWRVIANNDGSFSFATRTSDRYLYHASDGTMTHSSNTDDRSKWQAISTSQALSTNNNTLNASLIKIYPNPANDRFTIAFKNINNIKDVEIYSILGKRVYQNEPNGSDLEVEGANFKTGVYLVKVIADDNKVYHTKLVIK</sequence>
<proteinExistence type="predicted"/>
<evidence type="ECO:0000313" key="8">
    <source>
        <dbReference type="Proteomes" id="UP000030184"/>
    </source>
</evidence>
<feature type="domain" description="Endo-acting ulvan lyase beta-trefoil" evidence="4">
    <location>
        <begin position="586"/>
        <end position="708"/>
    </location>
</feature>
<feature type="chain" id="PRO_5007382934" evidence="2">
    <location>
        <begin position="17"/>
        <end position="804"/>
    </location>
</feature>
<comment type="caution">
    <text evidence="5">The sequence shown here is derived from an EMBL/GenBank/DDBJ whole genome shotgun (WGS) entry which is preliminary data.</text>
</comment>
<dbReference type="EMBL" id="BBNR01000008">
    <property type="protein sequence ID" value="GAL67221.1"/>
    <property type="molecule type" value="Genomic_DNA"/>
</dbReference>
<name>A0A090VR67_9FLAO</name>
<dbReference type="NCBIfam" id="TIGR04183">
    <property type="entry name" value="Por_Secre_tail"/>
    <property type="match status" value="1"/>
</dbReference>
<evidence type="ECO:0000313" key="5">
    <source>
        <dbReference type="EMBL" id="GAL67221.1"/>
    </source>
</evidence>
<feature type="signal peptide" evidence="2">
    <location>
        <begin position="1"/>
        <end position="16"/>
    </location>
</feature>
<dbReference type="Pfam" id="PF17957">
    <property type="entry name" value="Big_7"/>
    <property type="match status" value="1"/>
</dbReference>
<dbReference type="InterPro" id="IPR013783">
    <property type="entry name" value="Ig-like_fold"/>
</dbReference>
<evidence type="ECO:0000259" key="3">
    <source>
        <dbReference type="Pfam" id="PF18962"/>
    </source>
</evidence>
<dbReference type="SUPFAM" id="SSF50370">
    <property type="entry name" value="Ricin B-like lectins"/>
    <property type="match status" value="1"/>
</dbReference>
<gene>
    <name evidence="5" type="ORF">JCM19301_1833</name>
    <name evidence="6" type="ORF">JCM19538_3260</name>
</gene>
<keyword evidence="8" id="KW-1185">Reference proteome</keyword>
<dbReference type="STRING" id="504487.JCM19538_3260"/>
<dbReference type="eggNOG" id="COG3469">
    <property type="taxonomic scope" value="Bacteria"/>
</dbReference>
<feature type="domain" description="Secretion system C-terminal sorting" evidence="3">
    <location>
        <begin position="731"/>
        <end position="803"/>
    </location>
</feature>
<dbReference type="Pfam" id="PF24208">
    <property type="entry name" value="Beta-tre_PLH30"/>
    <property type="match status" value="1"/>
</dbReference>
<evidence type="ECO:0000256" key="2">
    <source>
        <dbReference type="SAM" id="SignalP"/>
    </source>
</evidence>
<reference evidence="8" key="1">
    <citation type="journal article" date="2014" name="Genome Announc.">
        <title>Draft Genome Sequence of Marine Flavobacterium Jejuia pallidilutea Strain 11shimoA1 and Pigmentation Mutants.</title>
        <authorList>
            <person name="Takatani N."/>
            <person name="Nakanishi M."/>
            <person name="Meirelles P."/>
            <person name="Mino S."/>
            <person name="Suda W."/>
            <person name="Oshima K."/>
            <person name="Hattori M."/>
            <person name="Ohkuma M."/>
            <person name="Hosokawa M."/>
            <person name="Miyashita K."/>
            <person name="Thompson F.L."/>
            <person name="Niwa A."/>
            <person name="Sawabe T."/>
            <person name="Sawabe T."/>
        </authorList>
    </citation>
    <scope>NUCLEOTIDE SEQUENCE [LARGE SCALE GENOMIC DNA]</scope>
    <source>
        <strain evidence="8">JCM 19538</strain>
    </source>
</reference>
<organism evidence="5 7">
    <name type="scientific">Jejuia pallidilutea</name>
    <dbReference type="NCBI Taxonomy" id="504487"/>
    <lineage>
        <taxon>Bacteria</taxon>
        <taxon>Pseudomonadati</taxon>
        <taxon>Bacteroidota</taxon>
        <taxon>Flavobacteriia</taxon>
        <taxon>Flavobacteriales</taxon>
        <taxon>Flavobacteriaceae</taxon>
        <taxon>Jejuia</taxon>
    </lineage>
</organism>
<dbReference type="AlphaFoldDB" id="A0A090VR67"/>
<evidence type="ECO:0000259" key="4">
    <source>
        <dbReference type="Pfam" id="PF24208"/>
    </source>
</evidence>
<dbReference type="InterPro" id="IPR057036">
    <property type="entry name" value="Beta-tre_PLH30"/>
</dbReference>
<dbReference type="InterPro" id="IPR035992">
    <property type="entry name" value="Ricin_B-like_lectins"/>
</dbReference>
<evidence type="ECO:0000313" key="6">
    <source>
        <dbReference type="EMBL" id="GAL89783.1"/>
    </source>
</evidence>
<evidence type="ECO:0000313" key="7">
    <source>
        <dbReference type="Proteomes" id="UP000029641"/>
    </source>
</evidence>
<keyword evidence="1 2" id="KW-0732">Signal</keyword>
<evidence type="ECO:0000256" key="1">
    <source>
        <dbReference type="ARBA" id="ARBA00022729"/>
    </source>
</evidence>